<dbReference type="InterPro" id="IPR002716">
    <property type="entry name" value="PIN_dom"/>
</dbReference>
<dbReference type="OrthoDB" id="952635at2"/>
<dbReference type="Proteomes" id="UP000320042">
    <property type="component" value="Unassembled WGS sequence"/>
</dbReference>
<dbReference type="AlphaFoldDB" id="A0A563UGM0"/>
<reference evidence="2 3" key="1">
    <citation type="submission" date="2019-07" db="EMBL/GenBank/DDBJ databases">
        <authorList>
            <person name="Kim J."/>
        </authorList>
    </citation>
    <scope>NUCLEOTIDE SEQUENCE [LARGE SCALE GENOMIC DNA]</scope>
    <source>
        <strain evidence="3">dk17</strain>
    </source>
</reference>
<accession>A0A563UGM0</accession>
<dbReference type="SUPFAM" id="SSF88723">
    <property type="entry name" value="PIN domain-like"/>
    <property type="match status" value="1"/>
</dbReference>
<name>A0A563UGM0_9SPHI</name>
<evidence type="ECO:0000313" key="3">
    <source>
        <dbReference type="Proteomes" id="UP000320042"/>
    </source>
</evidence>
<dbReference type="Gene3D" id="3.40.50.1010">
    <property type="entry name" value="5'-nuclease"/>
    <property type="match status" value="1"/>
</dbReference>
<dbReference type="RefSeq" id="WP_146380962.1">
    <property type="nucleotide sequence ID" value="NZ_VOEJ01000002.1"/>
</dbReference>
<organism evidence="2 3">
    <name type="scientific">Mucilaginibacter pallidiroseus</name>
    <dbReference type="NCBI Taxonomy" id="2599295"/>
    <lineage>
        <taxon>Bacteria</taxon>
        <taxon>Pseudomonadati</taxon>
        <taxon>Bacteroidota</taxon>
        <taxon>Sphingobacteriia</taxon>
        <taxon>Sphingobacteriales</taxon>
        <taxon>Sphingobacteriaceae</taxon>
        <taxon>Mucilaginibacter</taxon>
    </lineage>
</organism>
<dbReference type="Pfam" id="PF01850">
    <property type="entry name" value="PIN"/>
    <property type="match status" value="1"/>
</dbReference>
<dbReference type="InterPro" id="IPR029060">
    <property type="entry name" value="PIN-like_dom_sf"/>
</dbReference>
<dbReference type="EMBL" id="VOEJ01000002">
    <property type="protein sequence ID" value="TWR30504.1"/>
    <property type="molecule type" value="Genomic_DNA"/>
</dbReference>
<keyword evidence="3" id="KW-1185">Reference proteome</keyword>
<protein>
    <submittedName>
        <fullName evidence="2">Type II toxin-antitoxin system VapC family toxin</fullName>
    </submittedName>
</protein>
<feature type="domain" description="PIN" evidence="1">
    <location>
        <begin position="2"/>
        <end position="115"/>
    </location>
</feature>
<proteinExistence type="predicted"/>
<gene>
    <name evidence="2" type="ORF">FPZ43_06070</name>
</gene>
<evidence type="ECO:0000259" key="1">
    <source>
        <dbReference type="Pfam" id="PF01850"/>
    </source>
</evidence>
<sequence length="135" mass="15322">MYYIDTDVLIHFLVNQNSSLHSQAKILLHQFVEEGNLSLSWLSIQEAAFVLAKLNQPNDVIITSLDFLTATIPINYGPAEFARAVTLAKLVGFKNFNDCLHTAIAEQYCTDLYTCNIKDFGIIKDHTFLNIHFVR</sequence>
<evidence type="ECO:0000313" key="2">
    <source>
        <dbReference type="EMBL" id="TWR30504.1"/>
    </source>
</evidence>
<comment type="caution">
    <text evidence="2">The sequence shown here is derived from an EMBL/GenBank/DDBJ whole genome shotgun (WGS) entry which is preliminary data.</text>
</comment>